<feature type="domain" description="Reductase C-terminal" evidence="6">
    <location>
        <begin position="331"/>
        <end position="415"/>
    </location>
</feature>
<dbReference type="EMBL" id="JBEPCU010000002">
    <property type="protein sequence ID" value="MER6975567.1"/>
    <property type="molecule type" value="Genomic_DNA"/>
</dbReference>
<keyword evidence="8" id="KW-1185">Reference proteome</keyword>
<organism evidence="7 8">
    <name type="scientific">Streptomyces carpinensis</name>
    <dbReference type="NCBI Taxonomy" id="66369"/>
    <lineage>
        <taxon>Bacteria</taxon>
        <taxon>Bacillati</taxon>
        <taxon>Actinomycetota</taxon>
        <taxon>Actinomycetes</taxon>
        <taxon>Kitasatosporales</taxon>
        <taxon>Streptomycetaceae</taxon>
        <taxon>Streptomyces</taxon>
    </lineage>
</organism>
<proteinExistence type="predicted"/>
<evidence type="ECO:0000256" key="1">
    <source>
        <dbReference type="ARBA" id="ARBA00001974"/>
    </source>
</evidence>
<comment type="cofactor">
    <cofactor evidence="1">
        <name>FAD</name>
        <dbReference type="ChEBI" id="CHEBI:57692"/>
    </cofactor>
</comment>
<dbReference type="Pfam" id="PF07992">
    <property type="entry name" value="Pyr_redox_2"/>
    <property type="match status" value="1"/>
</dbReference>
<feature type="domain" description="FAD/NAD(P)-binding" evidence="5">
    <location>
        <begin position="12"/>
        <end position="312"/>
    </location>
</feature>
<evidence type="ECO:0000256" key="2">
    <source>
        <dbReference type="ARBA" id="ARBA00022630"/>
    </source>
</evidence>
<protein>
    <submittedName>
        <fullName evidence="7">FAD-dependent oxidoreductase</fullName>
    </submittedName>
</protein>
<dbReference type="Proteomes" id="UP001458415">
    <property type="component" value="Unassembled WGS sequence"/>
</dbReference>
<evidence type="ECO:0000256" key="3">
    <source>
        <dbReference type="ARBA" id="ARBA00022827"/>
    </source>
</evidence>
<accession>A0ABV1VUF9</accession>
<comment type="caution">
    <text evidence="7">The sequence shown here is derived from an EMBL/GenBank/DDBJ whole genome shotgun (WGS) entry which is preliminary data.</text>
</comment>
<dbReference type="InterPro" id="IPR016156">
    <property type="entry name" value="FAD/NAD-linked_Rdtase_dimer_sf"/>
</dbReference>
<evidence type="ECO:0000259" key="6">
    <source>
        <dbReference type="Pfam" id="PF14759"/>
    </source>
</evidence>
<dbReference type="InterPro" id="IPR023753">
    <property type="entry name" value="FAD/NAD-binding_dom"/>
</dbReference>
<dbReference type="PANTHER" id="PTHR43557:SF2">
    <property type="entry name" value="RIESKE DOMAIN-CONTAINING PROTEIN-RELATED"/>
    <property type="match status" value="1"/>
</dbReference>
<sequence>MSDREPEPVGTLIVGASQAGLQLATSLREFGASQRITLLGGEFRAPYQRPPLSKAYLQGKMPEDGLALRGPEFYREYDIDLVCGEWVDTIRLTDAVTGAGEAATRSGRTLGFDRVALTVGGTPRRVNVPGSTLGGIHYLRDVDDAAALRFELESADRVVVVGGGFIGLEAAAAATAAGKDVTVVEAADRLMARAVAPITSEFYAAAHRRRGTHILVGTAVSGFTGEGGRVCAVELSDGRSLPADVVVVGIGLVASTGLAESMGLECAGGILVDERSRTSIPSVVAAGDCTVVAHAEHGLQRLESVQNAIMQAKVAAAMLLDVEQPSTAVPWFWSDQADLKLQMAGISTGFDQAVLRGAPDTEQFSLLYYRDEQLIAIEAINSPRDYMAVRRILERGGTVPPRAGADLTLPLKEFLRIA</sequence>
<dbReference type="PRINTS" id="PR00368">
    <property type="entry name" value="FADPNR"/>
</dbReference>
<dbReference type="SUPFAM" id="SSF51905">
    <property type="entry name" value="FAD/NAD(P)-binding domain"/>
    <property type="match status" value="1"/>
</dbReference>
<reference evidence="7 8" key="1">
    <citation type="submission" date="2024-06" db="EMBL/GenBank/DDBJ databases">
        <title>The Natural Products Discovery Center: Release of the First 8490 Sequenced Strains for Exploring Actinobacteria Biosynthetic Diversity.</title>
        <authorList>
            <person name="Kalkreuter E."/>
            <person name="Kautsar S.A."/>
            <person name="Yang D."/>
            <person name="Bader C.D."/>
            <person name="Teijaro C.N."/>
            <person name="Fluegel L."/>
            <person name="Davis C.M."/>
            <person name="Simpson J.R."/>
            <person name="Lauterbach L."/>
            <person name="Steele A.D."/>
            <person name="Gui C."/>
            <person name="Meng S."/>
            <person name="Li G."/>
            <person name="Viehrig K."/>
            <person name="Ye F."/>
            <person name="Su P."/>
            <person name="Kiefer A.F."/>
            <person name="Nichols A."/>
            <person name="Cepeda A.J."/>
            <person name="Yan W."/>
            <person name="Fan B."/>
            <person name="Jiang Y."/>
            <person name="Adhikari A."/>
            <person name="Zheng C.-J."/>
            <person name="Schuster L."/>
            <person name="Cowan T.M."/>
            <person name="Smanski M.J."/>
            <person name="Chevrette M.G."/>
            <person name="De Carvalho L.P.S."/>
            <person name="Shen B."/>
        </authorList>
    </citation>
    <scope>NUCLEOTIDE SEQUENCE [LARGE SCALE GENOMIC DNA]</scope>
    <source>
        <strain evidence="7 8">NPDC000634</strain>
    </source>
</reference>
<dbReference type="InterPro" id="IPR028202">
    <property type="entry name" value="Reductase_C"/>
</dbReference>
<keyword evidence="2" id="KW-0285">Flavoprotein</keyword>
<dbReference type="SUPFAM" id="SSF55424">
    <property type="entry name" value="FAD/NAD-linked reductases, dimerisation (C-terminal) domain"/>
    <property type="match status" value="1"/>
</dbReference>
<evidence type="ECO:0000313" key="7">
    <source>
        <dbReference type="EMBL" id="MER6975567.1"/>
    </source>
</evidence>
<dbReference type="Pfam" id="PF14759">
    <property type="entry name" value="Reductase_C"/>
    <property type="match status" value="1"/>
</dbReference>
<evidence type="ECO:0000256" key="4">
    <source>
        <dbReference type="ARBA" id="ARBA00023002"/>
    </source>
</evidence>
<keyword evidence="3" id="KW-0274">FAD</keyword>
<dbReference type="PRINTS" id="PR00411">
    <property type="entry name" value="PNDRDTASEI"/>
</dbReference>
<dbReference type="PANTHER" id="PTHR43557">
    <property type="entry name" value="APOPTOSIS-INDUCING FACTOR 1"/>
    <property type="match status" value="1"/>
</dbReference>
<evidence type="ECO:0000313" key="8">
    <source>
        <dbReference type="Proteomes" id="UP001458415"/>
    </source>
</evidence>
<dbReference type="InterPro" id="IPR036188">
    <property type="entry name" value="FAD/NAD-bd_sf"/>
</dbReference>
<evidence type="ECO:0000259" key="5">
    <source>
        <dbReference type="Pfam" id="PF07992"/>
    </source>
</evidence>
<dbReference type="InterPro" id="IPR050446">
    <property type="entry name" value="FAD-oxidoreductase/Apoptosis"/>
</dbReference>
<dbReference type="Gene3D" id="3.30.390.30">
    <property type="match status" value="1"/>
</dbReference>
<dbReference type="Gene3D" id="3.50.50.60">
    <property type="entry name" value="FAD/NAD(P)-binding domain"/>
    <property type="match status" value="2"/>
</dbReference>
<gene>
    <name evidence="7" type="ORF">ABT317_00425</name>
</gene>
<name>A0ABV1VUF9_9ACTN</name>
<dbReference type="RefSeq" id="WP_086725774.1">
    <property type="nucleotide sequence ID" value="NZ_MUBM01000102.1"/>
</dbReference>
<keyword evidence="4" id="KW-0560">Oxidoreductase</keyword>